<evidence type="ECO:0000256" key="1">
    <source>
        <dbReference type="SAM" id="MobiDB-lite"/>
    </source>
</evidence>
<gene>
    <name evidence="2" type="ORF">PMALA_011710</name>
</gene>
<dbReference type="AlphaFoldDB" id="A0A1A8VX05"/>
<dbReference type="EMBL" id="FLQW01000644">
    <property type="protein sequence ID" value="SBS85117.1"/>
    <property type="molecule type" value="Genomic_DNA"/>
</dbReference>
<organism evidence="2 3">
    <name type="scientific">Plasmodium malariae</name>
    <dbReference type="NCBI Taxonomy" id="5858"/>
    <lineage>
        <taxon>Eukaryota</taxon>
        <taxon>Sar</taxon>
        <taxon>Alveolata</taxon>
        <taxon>Apicomplexa</taxon>
        <taxon>Aconoidasida</taxon>
        <taxon>Haemosporida</taxon>
        <taxon>Plasmodiidae</taxon>
        <taxon>Plasmodium</taxon>
        <taxon>Plasmodium (Plasmodium)</taxon>
    </lineage>
</organism>
<reference evidence="3" key="1">
    <citation type="submission" date="2016-05" db="EMBL/GenBank/DDBJ databases">
        <authorList>
            <person name="Naeem Raeece"/>
        </authorList>
    </citation>
    <scope>NUCLEOTIDE SEQUENCE [LARGE SCALE GENOMIC DNA]</scope>
</reference>
<dbReference type="VEuPathDB" id="PlasmoDB:PmUG01_09015200"/>
<proteinExistence type="predicted"/>
<feature type="compositionally biased region" description="Low complexity" evidence="1">
    <location>
        <begin position="597"/>
        <end position="617"/>
    </location>
</feature>
<protein>
    <submittedName>
        <fullName evidence="2">Translocon component PTEX88, putative</fullName>
    </submittedName>
</protein>
<dbReference type="Proteomes" id="UP000078597">
    <property type="component" value="Unassembled WGS sequence"/>
</dbReference>
<feature type="non-terminal residue" evidence="2">
    <location>
        <position position="1"/>
    </location>
</feature>
<name>A0A1A8VX05_PLAMA</name>
<feature type="region of interest" description="Disordered" evidence="1">
    <location>
        <begin position="596"/>
        <end position="618"/>
    </location>
</feature>
<evidence type="ECO:0000313" key="2">
    <source>
        <dbReference type="EMBL" id="SBS85117.1"/>
    </source>
</evidence>
<accession>A0A1A8VX05</accession>
<sequence>TTTTTAGTTTTTAGTTTTITGTSTTAAACDYSIKHTGELVLANQMNSLVHAKLVHYDKAFKLDLTNLIKFPVQCIPYSTIDHNSKRKKKPVYFIKHEFQNSLYLYKNNVNVMPLIFQDKHYIVGIAVNNGVFIMLTDVDIYEVNTKNKKISILRVADKKYDYIMNNKEMFFTGVVADSIENQFFLICAIKQNYYIVHIRHEETDETVQVLSVIDNINGNNMRVINGISVVEDRLYVAENAEGLYRLTINRDNNIVINAKELYVFKKGDKIVDISADVMPDAHDENMLVDYIVINTKKIVNDKPSSEGCLYLMSVKHEVVDIYTVVDLFSKDVNSFYFTIYDAHLAGDDEDTENILSSYKGVSSEKMKFLNLKKEIEEEEMRKKQDDKKYKINIIWTNHYNCTINKGTIDIRNFKVYEDDKKRLPFINVTNKYALAPNVTCASTCSGNEKLFKDICYYDSMNNFVSVLNRSEEYNENYTGNFFFDGLKDFIAFDYKSHMNVHVLSYPLNNSIYVYLDKTSLTINLPKPFGIAIDTYNSTEQSVVVYITGNDDMQNYINKCVISKAEKAYECFNVYRKNNDSNELFQHVSFITYDEGDASSSDNSGSNNESSNSSSNGSTKTGQVCYIYVTNNKKNIYRLNKQNDKWLLEEWLNLDNPNQRIGPISTSLNYFFIKKNALNNLISKYPEDKLLKKFKDAKDEDLHVTDDGYIFLTVSHTVIFCSNNDSYATDSGSTVHFYSSILSEKYYQSFAVDSIIFNIKNDSKFNYYIDA</sequence>
<evidence type="ECO:0000313" key="3">
    <source>
        <dbReference type="Proteomes" id="UP000078597"/>
    </source>
</evidence>